<dbReference type="InterPro" id="IPR055259">
    <property type="entry name" value="YkvP/CgeB_Glyco_trans-like"/>
</dbReference>
<name>A0A0A5GDH6_9BACI</name>
<dbReference type="Proteomes" id="UP000030403">
    <property type="component" value="Unassembled WGS sequence"/>
</dbReference>
<evidence type="ECO:0000313" key="2">
    <source>
        <dbReference type="EMBL" id="KGX89268.1"/>
    </source>
</evidence>
<gene>
    <name evidence="2" type="ORF">N783_07175</name>
</gene>
<evidence type="ECO:0000313" key="3">
    <source>
        <dbReference type="Proteomes" id="UP000030403"/>
    </source>
</evidence>
<dbReference type="AlphaFoldDB" id="A0A0A5GDH6"/>
<keyword evidence="3" id="KW-1185">Reference proteome</keyword>
<dbReference type="OrthoDB" id="5121913at2"/>
<reference evidence="2 3" key="1">
    <citation type="submission" date="2013-08" db="EMBL/GenBank/DDBJ databases">
        <authorList>
            <person name="Huang J."/>
            <person name="Wang G."/>
        </authorList>
    </citation>
    <scope>NUCLEOTIDE SEQUENCE [LARGE SCALE GENOMIC DNA]</scope>
    <source>
        <strain evidence="2 3">BH030004</strain>
    </source>
</reference>
<sequence length="306" mass="36307">MLNLLFITKDTSNLIFKNYFYLEKELKKLTNLMIWKESGNIKDILEKLPARPDFILILNDIGGFGPIVDGLEETEIPAGLFINDVHRLRMRDSYIKKNNIQYLFSVVRERFYKEYPFYKDRFIWFPHFINPAIIRDYKLSKENDMLMLGVITNLYPLRKIIKNYYNNNQGFVYKMHPGYRNFSNQEQNELLLGENYAKEINKAKIFFTDPSTLEYPVLKYFEVPACKTLLMAPTFPELEDLGFIPGVHFVPITENDFSSKAQYYLENEQLRNKIIEQGYNFILNNHTIQIRARQLVDKIEEIISTN</sequence>
<proteinExistence type="predicted"/>
<feature type="domain" description="Spore protein YkvP/CgeB glycosyl transferase-like" evidence="1">
    <location>
        <begin position="178"/>
        <end position="297"/>
    </location>
</feature>
<organism evidence="2 3">
    <name type="scientific">Pontibacillus marinus BH030004 = DSM 16465</name>
    <dbReference type="NCBI Taxonomy" id="1385511"/>
    <lineage>
        <taxon>Bacteria</taxon>
        <taxon>Bacillati</taxon>
        <taxon>Bacillota</taxon>
        <taxon>Bacilli</taxon>
        <taxon>Bacillales</taxon>
        <taxon>Bacillaceae</taxon>
        <taxon>Pontibacillus</taxon>
    </lineage>
</organism>
<comment type="caution">
    <text evidence="2">The sequence shown here is derived from an EMBL/GenBank/DDBJ whole genome shotgun (WGS) entry which is preliminary data.</text>
</comment>
<evidence type="ECO:0000259" key="1">
    <source>
        <dbReference type="Pfam" id="PF13524"/>
    </source>
</evidence>
<protein>
    <recommendedName>
        <fullName evidence="1">Spore protein YkvP/CgeB glycosyl transferase-like domain-containing protein</fullName>
    </recommendedName>
</protein>
<dbReference type="EMBL" id="AVPF01000017">
    <property type="protein sequence ID" value="KGX89268.1"/>
    <property type="molecule type" value="Genomic_DNA"/>
</dbReference>
<dbReference type="RefSeq" id="WP_027448447.1">
    <property type="nucleotide sequence ID" value="NZ_AVPF01000017.1"/>
</dbReference>
<accession>A0A0A5GDH6</accession>
<dbReference type="Pfam" id="PF13524">
    <property type="entry name" value="Glyco_trans_1_2"/>
    <property type="match status" value="1"/>
</dbReference>
<dbReference type="eggNOG" id="COG4641">
    <property type="taxonomic scope" value="Bacteria"/>
</dbReference>
<dbReference type="STRING" id="1385511.GCA_000425225_01566"/>